<dbReference type="SUPFAM" id="SSF55909">
    <property type="entry name" value="Pentein"/>
    <property type="match status" value="1"/>
</dbReference>
<evidence type="ECO:0000256" key="1">
    <source>
        <dbReference type="ARBA" id="ARBA00022801"/>
    </source>
</evidence>
<comment type="caution">
    <text evidence="2">The sequence shown here is derived from an EMBL/GenBank/DDBJ whole genome shotgun (WGS) entry which is preliminary data.</text>
</comment>
<evidence type="ECO:0000313" key="2">
    <source>
        <dbReference type="EMBL" id="MBM6923426.1"/>
    </source>
</evidence>
<keyword evidence="1" id="KW-0378">Hydrolase</keyword>
<dbReference type="RefSeq" id="WP_204720835.1">
    <property type="nucleotide sequence ID" value="NZ_JACSNR010000006.1"/>
</dbReference>
<dbReference type="InterPro" id="IPR007466">
    <property type="entry name" value="Peptidyl-Arg-deiminase_porph"/>
</dbReference>
<protein>
    <submittedName>
        <fullName evidence="2">Agmatine deiminase family protein</fullName>
    </submittedName>
</protein>
<dbReference type="PANTHER" id="PTHR31377:SF0">
    <property type="entry name" value="AGMATINE DEIMINASE-RELATED"/>
    <property type="match status" value="1"/>
</dbReference>
<dbReference type="PANTHER" id="PTHR31377">
    <property type="entry name" value="AGMATINE DEIMINASE-RELATED"/>
    <property type="match status" value="1"/>
</dbReference>
<dbReference type="Gene3D" id="3.75.10.10">
    <property type="entry name" value="L-arginine/glycine Amidinotransferase, Chain A"/>
    <property type="match status" value="1"/>
</dbReference>
<dbReference type="Proteomes" id="UP000724149">
    <property type="component" value="Unassembled WGS sequence"/>
</dbReference>
<organism evidence="2 3">
    <name type="scientific">Hydrogenoanaerobacterium saccharovorans</name>
    <dbReference type="NCBI Taxonomy" id="474960"/>
    <lineage>
        <taxon>Bacteria</taxon>
        <taxon>Bacillati</taxon>
        <taxon>Bacillota</taxon>
        <taxon>Clostridia</taxon>
        <taxon>Eubacteriales</taxon>
        <taxon>Oscillospiraceae</taxon>
        <taxon>Hydrogenoanaerobacterium</taxon>
    </lineage>
</organism>
<dbReference type="EMBL" id="JACSNR010000006">
    <property type="protein sequence ID" value="MBM6923426.1"/>
    <property type="molecule type" value="Genomic_DNA"/>
</dbReference>
<reference evidence="2 3" key="1">
    <citation type="journal article" date="2021" name="Sci. Rep.">
        <title>The distribution of antibiotic resistance genes in chicken gut microbiota commensals.</title>
        <authorList>
            <person name="Juricova H."/>
            <person name="Matiasovicova J."/>
            <person name="Kubasova T."/>
            <person name="Cejkova D."/>
            <person name="Rychlik I."/>
        </authorList>
    </citation>
    <scope>NUCLEOTIDE SEQUENCE [LARGE SCALE GENOMIC DNA]</scope>
    <source>
        <strain evidence="2 3">An564</strain>
    </source>
</reference>
<dbReference type="Pfam" id="PF04371">
    <property type="entry name" value="PAD_porph"/>
    <property type="match status" value="1"/>
</dbReference>
<evidence type="ECO:0000313" key="3">
    <source>
        <dbReference type="Proteomes" id="UP000724149"/>
    </source>
</evidence>
<sequence length="265" mass="30126">MLYFSSLLKNPPYTQDADVLFSALRSHREDFCLFDGGKNIWARDYMPIRSHKGELLSFRYSPSYMADCPAEYTNYRTDIRFPFPTRYSSINLDGGNAVFSPSRKTVIISDRIFSENPEWNRETLEKELSKLLDARIIFIESLPSDFTGHADGMVRFLSEDTVLINKTSFKRGLEQRQSQALRELGFTVVEFPYFYSGGISAVGSYLNYLETPKHIFLPVFGIFTDADALKEASGLFRKDIVPVLLSAIPKKGGALNCISWEDGID</sequence>
<proteinExistence type="predicted"/>
<accession>A0ABS2GP95</accession>
<gene>
    <name evidence="2" type="ORF">H9X81_06960</name>
</gene>
<keyword evidence="3" id="KW-1185">Reference proteome</keyword>
<name>A0ABS2GP95_9FIRM</name>